<proteinExistence type="predicted"/>
<dbReference type="EMBL" id="OBMM01000001">
    <property type="protein sequence ID" value="SOB91003.1"/>
    <property type="molecule type" value="Genomic_DNA"/>
</dbReference>
<evidence type="ECO:0000259" key="1">
    <source>
        <dbReference type="SMART" id="SM00849"/>
    </source>
</evidence>
<dbReference type="AlphaFoldDB" id="A0A154KT22"/>
<feature type="domain" description="Metallo-beta-lactamase" evidence="1">
    <location>
        <begin position="35"/>
        <end position="227"/>
    </location>
</feature>
<dbReference type="Gene3D" id="3.60.15.10">
    <property type="entry name" value="Ribonuclease Z/Hydroxyacylglutathione hydrolase-like"/>
    <property type="match status" value="1"/>
</dbReference>
<dbReference type="PANTHER" id="PTHR42663">
    <property type="entry name" value="HYDROLASE C777.06C-RELATED-RELATED"/>
    <property type="match status" value="1"/>
</dbReference>
<protein>
    <submittedName>
        <fullName evidence="2">Hydrolase</fullName>
    </submittedName>
    <submittedName>
        <fullName evidence="3">Phosphoribosyl 1,2-cyclic phosphate phosphodiesterase</fullName>
    </submittedName>
</protein>
<name>A0A154KT22_9PROT</name>
<reference evidence="3 4" key="2">
    <citation type="submission" date="2017-08" db="EMBL/GenBank/DDBJ databases">
        <authorList>
            <person name="de Groot N.N."/>
        </authorList>
    </citation>
    <scope>NUCLEOTIDE SEQUENCE [LARGE SCALE GENOMIC DNA]</scope>
    <source>
        <strain evidence="3 4">USBA 78</strain>
    </source>
</reference>
<evidence type="ECO:0000313" key="5">
    <source>
        <dbReference type="Proteomes" id="UP000252266"/>
    </source>
</evidence>
<evidence type="ECO:0000313" key="3">
    <source>
        <dbReference type="EMBL" id="SOB91003.1"/>
    </source>
</evidence>
<dbReference type="SUPFAM" id="SSF56281">
    <property type="entry name" value="Metallo-hydrolase/oxidoreductase"/>
    <property type="match status" value="1"/>
</dbReference>
<dbReference type="InterPro" id="IPR001279">
    <property type="entry name" value="Metallo-B-lactamas"/>
</dbReference>
<keyword evidence="2" id="KW-0378">Hydrolase</keyword>
<dbReference type="CDD" id="cd16279">
    <property type="entry name" value="metallo-hydrolase-like_MBL-fold"/>
    <property type="match status" value="1"/>
</dbReference>
<gene>
    <name evidence="3" type="ORF">SAMN05428964_101324</name>
    <name evidence="2" type="ORF">TH44_20845</name>
</gene>
<dbReference type="EMBL" id="JPWJ01000014">
    <property type="protein sequence ID" value="RCK45515.1"/>
    <property type="molecule type" value="Genomic_DNA"/>
</dbReference>
<dbReference type="RefSeq" id="WP_062948842.1">
    <property type="nucleotide sequence ID" value="NZ_JPWJ01000014.1"/>
</dbReference>
<dbReference type="Proteomes" id="UP000219068">
    <property type="component" value="Unassembled WGS sequence"/>
</dbReference>
<evidence type="ECO:0000313" key="4">
    <source>
        <dbReference type="Proteomes" id="UP000219068"/>
    </source>
</evidence>
<dbReference type="Proteomes" id="UP000252266">
    <property type="component" value="Unassembled WGS sequence"/>
</dbReference>
<dbReference type="PANTHER" id="PTHR42663:SF6">
    <property type="entry name" value="HYDROLASE C777.06C-RELATED"/>
    <property type="match status" value="1"/>
</dbReference>
<dbReference type="Pfam" id="PF12706">
    <property type="entry name" value="Lactamase_B_2"/>
    <property type="match status" value="1"/>
</dbReference>
<organism evidence="2 5">
    <name type="scientific">Thalassospira xiamenensis</name>
    <dbReference type="NCBI Taxonomy" id="220697"/>
    <lineage>
        <taxon>Bacteria</taxon>
        <taxon>Pseudomonadati</taxon>
        <taxon>Pseudomonadota</taxon>
        <taxon>Alphaproteobacteria</taxon>
        <taxon>Rhodospirillales</taxon>
        <taxon>Thalassospiraceae</taxon>
        <taxon>Thalassospira</taxon>
    </lineage>
</organism>
<dbReference type="InterPro" id="IPR036866">
    <property type="entry name" value="RibonucZ/Hydroxyglut_hydro"/>
</dbReference>
<sequence>MTKITILGCGSSNGVPSVGLGWGKCNPENPRNRRLRSSILIEQAGKKILVDVTPDFREQALRHDINHIDAVLFTHAHADHVHGIDELRWINVAMHRPLDIYAAAETISDIDHRFAYVFEPLADGIDFYYKPVLVPHVISGAFEAAGVPITVFRQDHGYGETLGFKVGNFAYSTDVVDFPEESLEHLYGLDVWVVDCLRHKPHATHAHLEKVLEWVAEFKPKQTYFTHMSILFDYDEAMRDTPDHVEPAYDGLIINVD</sequence>
<evidence type="ECO:0000313" key="2">
    <source>
        <dbReference type="EMBL" id="RCK45515.1"/>
    </source>
</evidence>
<reference evidence="2 5" key="1">
    <citation type="submission" date="2014-07" db="EMBL/GenBank/DDBJ databases">
        <title>Draft genome sequence of Thalassospira xiamenensis IB13.</title>
        <authorList>
            <person name="Lai Q."/>
            <person name="Shao Z."/>
        </authorList>
    </citation>
    <scope>NUCLEOTIDE SEQUENCE [LARGE SCALE GENOMIC DNA]</scope>
    <source>
        <strain evidence="2 5">IB13</strain>
    </source>
</reference>
<dbReference type="SMART" id="SM00849">
    <property type="entry name" value="Lactamase_B"/>
    <property type="match status" value="1"/>
</dbReference>
<accession>A0A154KT22</accession>
<dbReference type="GO" id="GO:0016787">
    <property type="term" value="F:hydrolase activity"/>
    <property type="evidence" value="ECO:0007669"/>
    <property type="project" value="UniProtKB-KW"/>
</dbReference>